<protein>
    <recommendedName>
        <fullName evidence="3">Phage protein</fullName>
    </recommendedName>
</protein>
<dbReference type="InterPro" id="IPR049254">
    <property type="entry name" value="Phage_tail_terminator"/>
</dbReference>
<reference evidence="1 2" key="1">
    <citation type="submission" date="2013-09" db="EMBL/GenBank/DDBJ databases">
        <authorList>
            <person name="Durkin A.S."/>
            <person name="Haft D.R."/>
            <person name="McCorrison J."/>
            <person name="Torralba M."/>
            <person name="Gillis M."/>
            <person name="Haft D.H."/>
            <person name="Methe B."/>
            <person name="Sutton G."/>
            <person name="Nelson K.E."/>
        </authorList>
    </citation>
    <scope>NUCLEOTIDE SEQUENCE [LARGE SCALE GENOMIC DNA]</scope>
    <source>
        <strain evidence="1 2">BV3C16-1</strain>
    </source>
</reference>
<dbReference type="eggNOG" id="ENOG5033EQD">
    <property type="taxonomic scope" value="Bacteria"/>
</dbReference>
<dbReference type="AlphaFoldDB" id="U7UKD1"/>
<keyword evidence="2" id="KW-1185">Reference proteome</keyword>
<name>U7UKD1_9FIRM</name>
<dbReference type="STRING" id="1111454.HMPREF1250_0190"/>
<evidence type="ECO:0008006" key="3">
    <source>
        <dbReference type="Google" id="ProtNLM"/>
    </source>
</evidence>
<accession>U7UKD1</accession>
<comment type="caution">
    <text evidence="1">The sequence shown here is derived from an EMBL/GenBank/DDBJ whole genome shotgun (WGS) entry which is preliminary data.</text>
</comment>
<dbReference type="Pfam" id="PF20765">
    <property type="entry name" value="Phage_tail_terminator_8"/>
    <property type="match status" value="1"/>
</dbReference>
<dbReference type="Proteomes" id="UP000017090">
    <property type="component" value="Unassembled WGS sequence"/>
</dbReference>
<organism evidence="1 2">
    <name type="scientific">Megasphaera vaginalis</name>
    <name type="common">ex Srinivasan et al. 2021</name>
    <dbReference type="NCBI Taxonomy" id="1111454"/>
    <lineage>
        <taxon>Bacteria</taxon>
        <taxon>Bacillati</taxon>
        <taxon>Bacillota</taxon>
        <taxon>Negativicutes</taxon>
        <taxon>Veillonellales</taxon>
        <taxon>Veillonellaceae</taxon>
        <taxon>Megasphaera</taxon>
    </lineage>
</organism>
<dbReference type="PATRIC" id="fig|1111454.3.peg.1266"/>
<evidence type="ECO:0000313" key="2">
    <source>
        <dbReference type="Proteomes" id="UP000017090"/>
    </source>
</evidence>
<dbReference type="RefSeq" id="WP_023053750.1">
    <property type="nucleotide sequence ID" value="NZ_AWXA01000036.1"/>
</dbReference>
<proteinExistence type="predicted"/>
<dbReference type="EMBL" id="AWXA01000036">
    <property type="protein sequence ID" value="ERT59344.1"/>
    <property type="molecule type" value="Genomic_DNA"/>
</dbReference>
<evidence type="ECO:0000313" key="1">
    <source>
        <dbReference type="EMBL" id="ERT59344.1"/>
    </source>
</evidence>
<sequence>MIMTLRDIKRAIIKSLNTNYPTYKVFFDNVQTSGKPYFYVTMMPIVDSVDRVYSDRQIQVDITVVLAEDKDGNVNRTELYDIAEELDGIFRPVYHVLDRYFTVLEAEQTIVDDLLHYIFELRFTDATEQKEMELMAEIGLTINRRNLTEED</sequence>
<gene>
    <name evidence="1" type="ORF">HMPREF1250_0190</name>
</gene>